<evidence type="ECO:0000256" key="5">
    <source>
        <dbReference type="PIRSR" id="PIRSR000097-2"/>
    </source>
</evidence>
<evidence type="ECO:0000256" key="4">
    <source>
        <dbReference type="PIRSR" id="PIRSR000097-1"/>
    </source>
</evidence>
<dbReference type="SUPFAM" id="SSF51430">
    <property type="entry name" value="NAD(P)-linked oxidoreductase"/>
    <property type="match status" value="1"/>
</dbReference>
<name>C1BQK3_CALRO</name>
<keyword evidence="2" id="KW-0521">NADP</keyword>
<evidence type="ECO:0000256" key="3">
    <source>
        <dbReference type="ARBA" id="ARBA00023002"/>
    </source>
</evidence>
<dbReference type="InterPro" id="IPR023210">
    <property type="entry name" value="NADP_OxRdtase_dom"/>
</dbReference>
<evidence type="ECO:0000259" key="7">
    <source>
        <dbReference type="Pfam" id="PF00248"/>
    </source>
</evidence>
<evidence type="ECO:0000256" key="6">
    <source>
        <dbReference type="PIRSR" id="PIRSR000097-3"/>
    </source>
</evidence>
<feature type="site" description="Lowers pKa of active site Tyr" evidence="6">
    <location>
        <position position="76"/>
    </location>
</feature>
<sequence length="295" mass="32706">MSPALSEFTILSNGLRLPCVGLGTYRIRDPDTLRHAIQTAIASGYRLLDTASVYRNSGVIGQVLEGIPEEVFLTSKLGPKEMGAERARSAVSSMLRELKRDSLDCLLIHWPGAQGLSPSDPVNGDLRLQTWRVLEDLYSEGVLKSIGVSNFNAYHLKGLMEDSKIIPHINQIECHPQYRQSELVSFCKEHGIHVQAYSSLGTTKPSSDPLEKGISPLLQDPTVLKTSAATNKSPAQVLLRWGLQNGYSVIPKSVHSERIKENIQLFDFEISSKDMKELNGLPIEHKYAWNSESVL</sequence>
<dbReference type="FunFam" id="3.20.20.100:FF:000002">
    <property type="entry name" value="2,5-diketo-D-gluconic acid reductase A"/>
    <property type="match status" value="1"/>
</dbReference>
<evidence type="ECO:0000313" key="8">
    <source>
        <dbReference type="EMBL" id="ACO11306.1"/>
    </source>
</evidence>
<dbReference type="InterPro" id="IPR036812">
    <property type="entry name" value="NAD(P)_OxRdtase_dom_sf"/>
</dbReference>
<feature type="active site" description="Proton donor" evidence="4">
    <location>
        <position position="54"/>
    </location>
</feature>
<feature type="binding site" evidence="5">
    <location>
        <position position="109"/>
    </location>
    <ligand>
        <name>substrate</name>
    </ligand>
</feature>
<reference evidence="8" key="1">
    <citation type="submission" date="2009-03" db="EMBL/GenBank/DDBJ databases">
        <title>Caligus rogercresseyi ESTs and full-length cDNAs.</title>
        <authorList>
            <person name="Yasuike M."/>
            <person name="von Schalburg K."/>
            <person name="Cooper G."/>
            <person name="Leong J."/>
            <person name="Jones S.R.M."/>
            <person name="Koop B.F."/>
        </authorList>
    </citation>
    <scope>NUCLEOTIDE SEQUENCE</scope>
    <source>
        <tissue evidence="8">Whole tissue</tissue>
    </source>
</reference>
<dbReference type="Gene3D" id="3.20.20.100">
    <property type="entry name" value="NADP-dependent oxidoreductase domain"/>
    <property type="match status" value="1"/>
</dbReference>
<dbReference type="InterPro" id="IPR018170">
    <property type="entry name" value="Aldo/ket_reductase_CS"/>
</dbReference>
<dbReference type="PANTHER" id="PTHR43827:SF3">
    <property type="entry name" value="NADP-DEPENDENT OXIDOREDUCTASE DOMAIN-CONTAINING PROTEIN"/>
    <property type="match status" value="1"/>
</dbReference>
<dbReference type="PRINTS" id="PR00069">
    <property type="entry name" value="ALDKETRDTASE"/>
</dbReference>
<dbReference type="InterPro" id="IPR020471">
    <property type="entry name" value="AKR"/>
</dbReference>
<gene>
    <name evidence="8" type="primary">P100</name>
</gene>
<proteinExistence type="evidence at transcript level"/>
<feature type="domain" description="NADP-dependent oxidoreductase" evidence="7">
    <location>
        <begin position="21"/>
        <end position="280"/>
    </location>
</feature>
<dbReference type="PROSITE" id="PS00063">
    <property type="entry name" value="ALDOKETO_REDUCTASE_3"/>
    <property type="match status" value="1"/>
</dbReference>
<comment type="similarity">
    <text evidence="1">Belongs to the aldo/keto reductase family.</text>
</comment>
<dbReference type="AlphaFoldDB" id="C1BQK3"/>
<dbReference type="PIRSF" id="PIRSF000097">
    <property type="entry name" value="AKR"/>
    <property type="match status" value="1"/>
</dbReference>
<evidence type="ECO:0000256" key="1">
    <source>
        <dbReference type="ARBA" id="ARBA00007905"/>
    </source>
</evidence>
<dbReference type="Pfam" id="PF00248">
    <property type="entry name" value="Aldo_ket_red"/>
    <property type="match status" value="1"/>
</dbReference>
<accession>C1BQK3</accession>
<keyword evidence="3" id="KW-0560">Oxidoreductase</keyword>
<dbReference type="EMBL" id="BT076882">
    <property type="protein sequence ID" value="ACO11306.1"/>
    <property type="molecule type" value="mRNA"/>
</dbReference>
<dbReference type="CDD" id="cd19136">
    <property type="entry name" value="AKR_DrGR-like"/>
    <property type="match status" value="1"/>
</dbReference>
<dbReference type="PANTHER" id="PTHR43827">
    <property type="entry name" value="2,5-DIKETO-D-GLUCONIC ACID REDUCTASE"/>
    <property type="match status" value="1"/>
</dbReference>
<protein>
    <submittedName>
        <fullName evidence="8">Probable reductase</fullName>
    </submittedName>
</protein>
<evidence type="ECO:0000256" key="2">
    <source>
        <dbReference type="ARBA" id="ARBA00022857"/>
    </source>
</evidence>
<dbReference type="GO" id="GO:0016616">
    <property type="term" value="F:oxidoreductase activity, acting on the CH-OH group of donors, NAD or NADP as acceptor"/>
    <property type="evidence" value="ECO:0007669"/>
    <property type="project" value="UniProtKB-ARBA"/>
</dbReference>
<organism evidence="8">
    <name type="scientific">Caligus rogercresseyi</name>
    <name type="common">Sea louse</name>
    <dbReference type="NCBI Taxonomy" id="217165"/>
    <lineage>
        <taxon>Eukaryota</taxon>
        <taxon>Metazoa</taxon>
        <taxon>Ecdysozoa</taxon>
        <taxon>Arthropoda</taxon>
        <taxon>Crustacea</taxon>
        <taxon>Multicrustacea</taxon>
        <taxon>Hexanauplia</taxon>
        <taxon>Copepoda</taxon>
        <taxon>Siphonostomatoida</taxon>
        <taxon>Caligidae</taxon>
        <taxon>Caligus</taxon>
    </lineage>
</organism>